<feature type="compositionally biased region" description="Low complexity" evidence="9">
    <location>
        <begin position="65"/>
        <end position="83"/>
    </location>
</feature>
<keyword evidence="7" id="KW-0539">Nucleus</keyword>
<feature type="compositionally biased region" description="Basic and acidic residues" evidence="9">
    <location>
        <begin position="114"/>
        <end position="150"/>
    </location>
</feature>
<gene>
    <name evidence="11" type="ORF">chiPu_0008503</name>
</gene>
<comment type="caution">
    <text evidence="11">The sequence shown here is derived from an EMBL/GenBank/DDBJ whole genome shotgun (WGS) entry which is preliminary data.</text>
</comment>
<evidence type="ECO:0000259" key="10">
    <source>
        <dbReference type="SMART" id="SM01233"/>
    </source>
</evidence>
<dbReference type="GO" id="GO:0045948">
    <property type="term" value="P:positive regulation of translational initiation"/>
    <property type="evidence" value="ECO:0007669"/>
    <property type="project" value="TreeGrafter"/>
</dbReference>
<dbReference type="OMA" id="FRNNDAP"/>
<dbReference type="PANTHER" id="PTHR12299">
    <property type="entry name" value="HYALURONIC ACID-BINDING PROTEIN 4"/>
    <property type="match status" value="1"/>
</dbReference>
<evidence type="ECO:0000313" key="11">
    <source>
        <dbReference type="EMBL" id="GCC30059.1"/>
    </source>
</evidence>
<dbReference type="STRING" id="137246.A0A401SI17"/>
<evidence type="ECO:0000256" key="5">
    <source>
        <dbReference type="ARBA" id="ARBA00022490"/>
    </source>
</evidence>
<sequence length="401" mass="44066">MKGVLLAAAAMQETFGCAVTNRFDQLLDDESDPFDILREAEEKKQKKKKEEGGRKSRAGSGPSGGSAASTAGAAYASASSSAKAGRRESQKARKIPAGVEAGNRPGGASGTENRGPKRAEMRGQNENQDIERKTERPERRVVFRERRPNETEGATEFSLEAPIDRVDRPMKGRGGGRGRARGRGGFPRSVDGFDPRGKREFERHSGNDKVGLKPEDKRGGSGSRNWGAVRDDLRETETTPAEEATEMEEPQDALEGDTENKLNEGEHEATVDDGPHEMTLDEWKALQEQTRSKKEFNIRKPDSSVLSKAVVIHKSKYEGDEQKEESDEEDHHYFRRSANDITSKLDINFGSLTRPGRGRGGARGRGRAKRIAETRPEVPAVDMTRVSAPNPDDPEDFPALA</sequence>
<dbReference type="SMART" id="SM01233">
    <property type="entry name" value="HABP4_PAI-RBP1"/>
    <property type="match status" value="1"/>
</dbReference>
<dbReference type="Proteomes" id="UP000287033">
    <property type="component" value="Unassembled WGS sequence"/>
</dbReference>
<feature type="region of interest" description="Disordered" evidence="9">
    <location>
        <begin position="316"/>
        <end position="401"/>
    </location>
</feature>
<name>A0A401SI17_CHIPU</name>
<keyword evidence="6" id="KW-0810">Translation regulation</keyword>
<feature type="compositionally biased region" description="Basic and acidic residues" evidence="9">
    <location>
        <begin position="258"/>
        <end position="276"/>
    </location>
</feature>
<feature type="region of interest" description="Disordered" evidence="9">
    <location>
        <begin position="28"/>
        <end position="276"/>
    </location>
</feature>
<dbReference type="Pfam" id="PF04774">
    <property type="entry name" value="HABP4_PAI-RBP1"/>
    <property type="match status" value="1"/>
</dbReference>
<protein>
    <recommendedName>
        <fullName evidence="10">Hyaluronan/mRNA-binding protein domain-containing protein</fullName>
    </recommendedName>
</protein>
<proteinExistence type="inferred from homology"/>
<feature type="compositionally biased region" description="Acidic residues" evidence="9">
    <location>
        <begin position="243"/>
        <end position="257"/>
    </location>
</feature>
<accession>A0A401SI17</accession>
<evidence type="ECO:0000256" key="8">
    <source>
        <dbReference type="ARBA" id="ARBA00035118"/>
    </source>
</evidence>
<dbReference type="InterPro" id="IPR032381">
    <property type="entry name" value="IHABP4_N"/>
</dbReference>
<feature type="compositionally biased region" description="Basic and acidic residues" evidence="9">
    <location>
        <begin position="35"/>
        <end position="54"/>
    </location>
</feature>
<evidence type="ECO:0000256" key="7">
    <source>
        <dbReference type="ARBA" id="ARBA00023242"/>
    </source>
</evidence>
<dbReference type="EMBL" id="BEZZ01000282">
    <property type="protein sequence ID" value="GCC30059.1"/>
    <property type="molecule type" value="Genomic_DNA"/>
</dbReference>
<feature type="compositionally biased region" description="Basic residues" evidence="9">
    <location>
        <begin position="356"/>
        <end position="369"/>
    </location>
</feature>
<dbReference type="GO" id="GO:0016607">
    <property type="term" value="C:nuclear speck"/>
    <property type="evidence" value="ECO:0007669"/>
    <property type="project" value="UniProtKB-SubCell"/>
</dbReference>
<evidence type="ECO:0000256" key="4">
    <source>
        <dbReference type="ARBA" id="ARBA00004604"/>
    </source>
</evidence>
<dbReference type="GO" id="GO:0015030">
    <property type="term" value="C:Cajal body"/>
    <property type="evidence" value="ECO:0007669"/>
    <property type="project" value="UniProtKB-SubCell"/>
</dbReference>
<dbReference type="InterPro" id="IPR039764">
    <property type="entry name" value="HABP4/SERBP1-like"/>
</dbReference>
<evidence type="ECO:0000256" key="1">
    <source>
        <dbReference type="ARBA" id="ARBA00004210"/>
    </source>
</evidence>
<evidence type="ECO:0000256" key="9">
    <source>
        <dbReference type="SAM" id="MobiDB-lite"/>
    </source>
</evidence>
<dbReference type="PANTHER" id="PTHR12299:SF30">
    <property type="entry name" value="INTRACELLULAR HYALURONAN-BINDING PROTEIN 4"/>
    <property type="match status" value="1"/>
</dbReference>
<feature type="domain" description="Hyaluronan/mRNA-binding protein" evidence="10">
    <location>
        <begin position="197"/>
        <end position="304"/>
    </location>
</feature>
<dbReference type="GO" id="GO:0010494">
    <property type="term" value="C:cytoplasmic stress granule"/>
    <property type="evidence" value="ECO:0007669"/>
    <property type="project" value="UniProtKB-SubCell"/>
</dbReference>
<organism evidence="11 12">
    <name type="scientific">Chiloscyllium punctatum</name>
    <name type="common">Brownbanded bambooshark</name>
    <name type="synonym">Hemiscyllium punctatum</name>
    <dbReference type="NCBI Taxonomy" id="137246"/>
    <lineage>
        <taxon>Eukaryota</taxon>
        <taxon>Metazoa</taxon>
        <taxon>Chordata</taxon>
        <taxon>Craniata</taxon>
        <taxon>Vertebrata</taxon>
        <taxon>Chondrichthyes</taxon>
        <taxon>Elasmobranchii</taxon>
        <taxon>Galeomorphii</taxon>
        <taxon>Galeoidea</taxon>
        <taxon>Orectolobiformes</taxon>
        <taxon>Hemiscylliidae</taxon>
        <taxon>Chiloscyllium</taxon>
    </lineage>
</organism>
<reference evidence="11 12" key="1">
    <citation type="journal article" date="2018" name="Nat. Ecol. Evol.">
        <title>Shark genomes provide insights into elasmobranch evolution and the origin of vertebrates.</title>
        <authorList>
            <person name="Hara Y"/>
            <person name="Yamaguchi K"/>
            <person name="Onimaru K"/>
            <person name="Kadota M"/>
            <person name="Koyanagi M"/>
            <person name="Keeley SD"/>
            <person name="Tatsumi K"/>
            <person name="Tanaka K"/>
            <person name="Motone F"/>
            <person name="Kageyama Y"/>
            <person name="Nozu R"/>
            <person name="Adachi N"/>
            <person name="Nishimura O"/>
            <person name="Nakagawa R"/>
            <person name="Tanegashima C"/>
            <person name="Kiyatake I"/>
            <person name="Matsumoto R"/>
            <person name="Murakumo K"/>
            <person name="Nishida K"/>
            <person name="Terakita A"/>
            <person name="Kuratani S"/>
            <person name="Sato K"/>
            <person name="Hyodo S Kuraku.S."/>
        </authorList>
    </citation>
    <scope>NUCLEOTIDE SEQUENCE [LARGE SCALE GENOMIC DNA]</scope>
</reference>
<dbReference type="GO" id="GO:0003723">
    <property type="term" value="F:RNA binding"/>
    <property type="evidence" value="ECO:0007669"/>
    <property type="project" value="InterPro"/>
</dbReference>
<keyword evidence="12" id="KW-1185">Reference proteome</keyword>
<dbReference type="GO" id="GO:0033120">
    <property type="term" value="P:positive regulation of RNA splicing"/>
    <property type="evidence" value="ECO:0007669"/>
    <property type="project" value="TreeGrafter"/>
</dbReference>
<dbReference type="AlphaFoldDB" id="A0A401SI17"/>
<feature type="compositionally biased region" description="Acidic residues" evidence="9">
    <location>
        <begin position="392"/>
        <end position="401"/>
    </location>
</feature>
<dbReference type="OrthoDB" id="6022699at2759"/>
<evidence type="ECO:0000313" key="12">
    <source>
        <dbReference type="Proteomes" id="UP000287033"/>
    </source>
</evidence>
<keyword evidence="5" id="KW-0963">Cytoplasm</keyword>
<evidence type="ECO:0000256" key="3">
    <source>
        <dbReference type="ARBA" id="ARBA00004408"/>
    </source>
</evidence>
<dbReference type="Pfam" id="PF16174">
    <property type="entry name" value="IHABP4_N"/>
    <property type="match status" value="1"/>
</dbReference>
<dbReference type="GO" id="GO:0005730">
    <property type="term" value="C:nucleolus"/>
    <property type="evidence" value="ECO:0007669"/>
    <property type="project" value="UniProtKB-SubCell"/>
</dbReference>
<comment type="similarity">
    <text evidence="8">Belongs to the SERBP1-HABP4 family.</text>
</comment>
<comment type="subcellular location">
    <subcellularLocation>
        <location evidence="1">Cytoplasm</location>
        <location evidence="1">Stress granule</location>
    </subcellularLocation>
    <subcellularLocation>
        <location evidence="2">Nucleus speckle</location>
    </subcellularLocation>
    <subcellularLocation>
        <location evidence="3">Nucleus</location>
        <location evidence="3">Cajal body</location>
    </subcellularLocation>
    <subcellularLocation>
        <location evidence="4">Nucleus</location>
        <location evidence="4">Nucleolus</location>
    </subcellularLocation>
</comment>
<evidence type="ECO:0000256" key="6">
    <source>
        <dbReference type="ARBA" id="ARBA00022845"/>
    </source>
</evidence>
<dbReference type="InterPro" id="IPR006861">
    <property type="entry name" value="HABP4_PAIRBP1-bd"/>
</dbReference>
<evidence type="ECO:0000256" key="2">
    <source>
        <dbReference type="ARBA" id="ARBA00004324"/>
    </source>
</evidence>
<feature type="compositionally biased region" description="Basic and acidic residues" evidence="9">
    <location>
        <begin position="191"/>
        <end position="219"/>
    </location>
</feature>